<evidence type="ECO:0000256" key="5">
    <source>
        <dbReference type="ARBA" id="ARBA00023136"/>
    </source>
</evidence>
<dbReference type="Pfam" id="PF00482">
    <property type="entry name" value="T2SSF"/>
    <property type="match status" value="1"/>
</dbReference>
<evidence type="ECO:0000256" key="2">
    <source>
        <dbReference type="ARBA" id="ARBA00022475"/>
    </source>
</evidence>
<feature type="transmembrane region" description="Helical" evidence="6">
    <location>
        <begin position="169"/>
        <end position="191"/>
    </location>
</feature>
<keyword evidence="5 6" id="KW-0472">Membrane</keyword>
<proteinExistence type="predicted"/>
<dbReference type="InterPro" id="IPR018076">
    <property type="entry name" value="T2SS_GspF_dom"/>
</dbReference>
<keyword evidence="3 6" id="KW-0812">Transmembrane</keyword>
<dbReference type="PANTHER" id="PTHR35007">
    <property type="entry name" value="INTEGRAL MEMBRANE PROTEIN-RELATED"/>
    <property type="match status" value="1"/>
</dbReference>
<evidence type="ECO:0000256" key="4">
    <source>
        <dbReference type="ARBA" id="ARBA00022989"/>
    </source>
</evidence>
<comment type="caution">
    <text evidence="8">The sequence shown here is derived from an EMBL/GenBank/DDBJ whole genome shotgun (WGS) entry which is preliminary data.</text>
</comment>
<evidence type="ECO:0000256" key="1">
    <source>
        <dbReference type="ARBA" id="ARBA00004651"/>
    </source>
</evidence>
<keyword evidence="9" id="KW-1185">Reference proteome</keyword>
<dbReference type="RefSeq" id="WP_380763900.1">
    <property type="nucleotide sequence ID" value="NZ_JBHSRF010000159.1"/>
</dbReference>
<name>A0ABW1NWZ6_9ACTN</name>
<keyword evidence="4 6" id="KW-1133">Transmembrane helix</keyword>
<reference evidence="9" key="1">
    <citation type="journal article" date="2019" name="Int. J. Syst. Evol. Microbiol.">
        <title>The Global Catalogue of Microorganisms (GCM) 10K type strain sequencing project: providing services to taxonomists for standard genome sequencing and annotation.</title>
        <authorList>
            <consortium name="The Broad Institute Genomics Platform"/>
            <consortium name="The Broad Institute Genome Sequencing Center for Infectious Disease"/>
            <person name="Wu L."/>
            <person name="Ma J."/>
        </authorList>
    </citation>
    <scope>NUCLEOTIDE SEQUENCE [LARGE SCALE GENOMIC DNA]</scope>
    <source>
        <strain evidence="9">JCM 30346</strain>
    </source>
</reference>
<evidence type="ECO:0000259" key="7">
    <source>
        <dbReference type="Pfam" id="PF00482"/>
    </source>
</evidence>
<protein>
    <submittedName>
        <fullName evidence="8">Type II secretion system F family protein</fullName>
    </submittedName>
</protein>
<gene>
    <name evidence="8" type="ORF">ACFP1K_40730</name>
</gene>
<comment type="subcellular location">
    <subcellularLocation>
        <location evidence="1">Cell membrane</location>
        <topology evidence="1">Multi-pass membrane protein</topology>
    </subcellularLocation>
</comment>
<organism evidence="8 9">
    <name type="scientific">Sphaerisporangium aureirubrum</name>
    <dbReference type="NCBI Taxonomy" id="1544736"/>
    <lineage>
        <taxon>Bacteria</taxon>
        <taxon>Bacillati</taxon>
        <taxon>Actinomycetota</taxon>
        <taxon>Actinomycetes</taxon>
        <taxon>Streptosporangiales</taxon>
        <taxon>Streptosporangiaceae</taxon>
        <taxon>Sphaerisporangium</taxon>
    </lineage>
</organism>
<feature type="domain" description="Type II secretion system protein GspF" evidence="7">
    <location>
        <begin position="38"/>
        <end position="155"/>
    </location>
</feature>
<evidence type="ECO:0000256" key="3">
    <source>
        <dbReference type="ARBA" id="ARBA00022692"/>
    </source>
</evidence>
<feature type="transmembrane region" description="Helical" evidence="6">
    <location>
        <begin position="145"/>
        <end position="163"/>
    </location>
</feature>
<keyword evidence="2" id="KW-1003">Cell membrane</keyword>
<accession>A0ABW1NWZ6</accession>
<sequence>MGRWLTARWEKAAERFGGGGQAKAWRKASIDLCQGIVAELSTGRTPGEALVRAATGLDCPDPRVLQPVTAVARDGGDIAVALARAAPAQGGEGFLRLAACWRVGPVVGGGMTALIERVTAALRDAESHRSEVAAQLAGPRATARLLAALPVLGLLLGTALGLHPHTFLLSTPAGLSCLAIGLTLTATGLLWTHRLTLRATTTPSPQ</sequence>
<dbReference type="Proteomes" id="UP001596137">
    <property type="component" value="Unassembled WGS sequence"/>
</dbReference>
<evidence type="ECO:0000313" key="9">
    <source>
        <dbReference type="Proteomes" id="UP001596137"/>
    </source>
</evidence>
<evidence type="ECO:0000313" key="8">
    <source>
        <dbReference type="EMBL" id="MFC6087546.1"/>
    </source>
</evidence>
<dbReference type="EMBL" id="JBHSRF010000159">
    <property type="protein sequence ID" value="MFC6087546.1"/>
    <property type="molecule type" value="Genomic_DNA"/>
</dbReference>
<dbReference type="PANTHER" id="PTHR35007:SF4">
    <property type="entry name" value="CONSERVED TRANSMEMBRANE PROTEIN-RELATED"/>
    <property type="match status" value="1"/>
</dbReference>
<evidence type="ECO:0000256" key="6">
    <source>
        <dbReference type="SAM" id="Phobius"/>
    </source>
</evidence>